<sequence>MNYIKNKEKEIEYNIKSDLQKEVKNILLTFNLTPLEEVSIGPYNVDFIEEDKTFQNISKNEIYYKKESNNSTKIILSDKKNYENIGKIIIEVNGEHHFYRNTKSYTSFSKLKHKLLSDLGYIVINIPYFDWAILKTYLNKKSYIKKIINDKSNIDMVSILPYNQQTLLLKNKELQNIKNTIHSEDAKSAFINSIAEFRRKKKLKFLKKKIKEI</sequence>
<dbReference type="SMART" id="SM00952">
    <property type="entry name" value="RAP"/>
    <property type="match status" value="1"/>
</dbReference>
<gene>
    <name evidence="2" type="ORF">PY04887</name>
</gene>
<keyword evidence="3" id="KW-1185">Reference proteome</keyword>
<protein>
    <recommendedName>
        <fullName evidence="1">RAP domain-containing protein</fullName>
    </recommendedName>
</protein>
<dbReference type="PaxDb" id="73239-Q7RF24"/>
<dbReference type="Pfam" id="PF08373">
    <property type="entry name" value="RAP"/>
    <property type="match status" value="1"/>
</dbReference>
<dbReference type="AlphaFoldDB" id="Q7RF24"/>
<name>Q7RF24_PLAYO</name>
<dbReference type="InterPro" id="IPR013584">
    <property type="entry name" value="RAP"/>
</dbReference>
<dbReference type="PROSITE" id="PS51286">
    <property type="entry name" value="RAP"/>
    <property type="match status" value="1"/>
</dbReference>
<evidence type="ECO:0000313" key="2">
    <source>
        <dbReference type="EMBL" id="EAA16826.1"/>
    </source>
</evidence>
<organism evidence="2 3">
    <name type="scientific">Plasmodium yoelii yoelii</name>
    <dbReference type="NCBI Taxonomy" id="73239"/>
    <lineage>
        <taxon>Eukaryota</taxon>
        <taxon>Sar</taxon>
        <taxon>Alveolata</taxon>
        <taxon>Apicomplexa</taxon>
        <taxon>Aconoidasida</taxon>
        <taxon>Haemosporida</taxon>
        <taxon>Plasmodiidae</taxon>
        <taxon>Plasmodium</taxon>
        <taxon>Plasmodium (Vinckeia)</taxon>
    </lineage>
</organism>
<accession>Q7RF24</accession>
<comment type="caution">
    <text evidence="2">The sequence shown here is derived from an EMBL/GenBank/DDBJ whole genome shotgun (WGS) entry which is preliminary data.</text>
</comment>
<proteinExistence type="predicted"/>
<reference evidence="2 3" key="1">
    <citation type="journal article" date="2002" name="Nature">
        <title>Genome sequence and comparative analysis of the model rodent malaria parasite Plasmodium yoelii yoelii.</title>
        <authorList>
            <person name="Carlton J.M."/>
            <person name="Angiuoli S.V."/>
            <person name="Suh B.B."/>
            <person name="Kooij T.W."/>
            <person name="Pertea M."/>
            <person name="Silva J.C."/>
            <person name="Ermolaeva M.D."/>
            <person name="Allen J.E."/>
            <person name="Selengut J.D."/>
            <person name="Koo H.L."/>
            <person name="Peterson J.D."/>
            <person name="Pop M."/>
            <person name="Kosack D.S."/>
            <person name="Shumway M.F."/>
            <person name="Bidwell S.L."/>
            <person name="Shallom S.J."/>
            <person name="van Aken S.E."/>
            <person name="Riedmuller S.B."/>
            <person name="Feldblyum T.V."/>
            <person name="Cho J.K."/>
            <person name="Quackenbush J."/>
            <person name="Sedegah M."/>
            <person name="Shoaibi A."/>
            <person name="Cummings L.M."/>
            <person name="Florens L."/>
            <person name="Yates J.R."/>
            <person name="Raine J.D."/>
            <person name="Sinden R.E."/>
            <person name="Harris M.A."/>
            <person name="Cunningham D.A."/>
            <person name="Preiser P.R."/>
            <person name="Bergman L.W."/>
            <person name="Vaidya A.B."/>
            <person name="van Lin L.H."/>
            <person name="Janse C.J."/>
            <person name="Waters A.P."/>
            <person name="Smith H.O."/>
            <person name="White O.R."/>
            <person name="Salzberg S.L."/>
            <person name="Venter J.C."/>
            <person name="Fraser C.M."/>
            <person name="Hoffman S.L."/>
            <person name="Gardner M.J."/>
            <person name="Carucci D.J."/>
        </authorList>
    </citation>
    <scope>NUCLEOTIDE SEQUENCE [LARGE SCALE GENOMIC DNA]</scope>
    <source>
        <strain evidence="2 3">17XNL</strain>
    </source>
</reference>
<feature type="domain" description="RAP" evidence="1">
    <location>
        <begin position="88"/>
        <end position="146"/>
    </location>
</feature>
<dbReference type="EMBL" id="AABL01001513">
    <property type="protein sequence ID" value="EAA16826.1"/>
    <property type="molecule type" value="Genomic_DNA"/>
</dbReference>
<dbReference type="InParanoid" id="Q7RF24"/>
<dbReference type="Proteomes" id="UP000008553">
    <property type="component" value="Unassembled WGS sequence"/>
</dbReference>
<evidence type="ECO:0000313" key="3">
    <source>
        <dbReference type="Proteomes" id="UP000008553"/>
    </source>
</evidence>
<evidence type="ECO:0000259" key="1">
    <source>
        <dbReference type="PROSITE" id="PS51286"/>
    </source>
</evidence>